<evidence type="ECO:0000313" key="1">
    <source>
        <dbReference type="EMBL" id="MBN7812943.1"/>
    </source>
</evidence>
<dbReference type="SUPFAM" id="SSF53335">
    <property type="entry name" value="S-adenosyl-L-methionine-dependent methyltransferases"/>
    <property type="match status" value="1"/>
</dbReference>
<dbReference type="GO" id="GO:0032259">
    <property type="term" value="P:methylation"/>
    <property type="evidence" value="ECO:0007669"/>
    <property type="project" value="UniProtKB-KW"/>
</dbReference>
<dbReference type="EMBL" id="JAFKCT010000009">
    <property type="protein sequence ID" value="MBN7812943.1"/>
    <property type="molecule type" value="Genomic_DNA"/>
</dbReference>
<protein>
    <submittedName>
        <fullName evidence="1">Methyltransferase domain-containing protein</fullName>
    </submittedName>
</protein>
<proteinExistence type="predicted"/>
<dbReference type="GO" id="GO:0008168">
    <property type="term" value="F:methyltransferase activity"/>
    <property type="evidence" value="ECO:0007669"/>
    <property type="project" value="UniProtKB-KW"/>
</dbReference>
<sequence length="243" mass="28408">MNLRRRIYSKILEYSYKMQSLYDKDFISICHSDPSINHLNWKFFILDNFDRPGLKVLEVGSREVTGKSFFKDRFKQANYVGFDFYPGVNVDVVGDVHKLVSYFENEKFDLIFSSACFEHFAMPWVASKQIIQLLNVGGRVFVETHFSFGLHELPWNFFQFSHFGLEVLFPPVFGIKKIDSGVSNPIVGRFSKFASPYLRYKKVKNLFCHSYFFGEKVEDVKELNYSDIDLSKLLTDSVYPVPK</sequence>
<dbReference type="InterPro" id="IPR029063">
    <property type="entry name" value="SAM-dependent_MTases_sf"/>
</dbReference>
<keyword evidence="1" id="KW-0489">Methyltransferase</keyword>
<reference evidence="1 2" key="1">
    <citation type="submission" date="2021-03" db="EMBL/GenBank/DDBJ databases">
        <title>novel species isolated from a fishpond in China.</title>
        <authorList>
            <person name="Lu H."/>
            <person name="Cai Z."/>
        </authorList>
    </citation>
    <scope>NUCLEOTIDE SEQUENCE [LARGE SCALE GENOMIC DNA]</scope>
    <source>
        <strain evidence="1 2">H41</strain>
    </source>
</reference>
<dbReference type="Gene3D" id="3.40.50.150">
    <property type="entry name" value="Vaccinia Virus protein VP39"/>
    <property type="match status" value="1"/>
</dbReference>
<evidence type="ECO:0000313" key="2">
    <source>
        <dbReference type="Proteomes" id="UP000664317"/>
    </source>
</evidence>
<dbReference type="Proteomes" id="UP000664317">
    <property type="component" value="Unassembled WGS sequence"/>
</dbReference>
<dbReference type="Pfam" id="PF13489">
    <property type="entry name" value="Methyltransf_23"/>
    <property type="match status" value="1"/>
</dbReference>
<accession>A0ABS3C7F2</accession>
<organism evidence="1 2">
    <name type="scientific">Algoriphagus oliviformis</name>
    <dbReference type="NCBI Taxonomy" id="2811231"/>
    <lineage>
        <taxon>Bacteria</taxon>
        <taxon>Pseudomonadati</taxon>
        <taxon>Bacteroidota</taxon>
        <taxon>Cytophagia</taxon>
        <taxon>Cytophagales</taxon>
        <taxon>Cyclobacteriaceae</taxon>
        <taxon>Algoriphagus</taxon>
    </lineage>
</organism>
<keyword evidence="1" id="KW-0808">Transferase</keyword>
<dbReference type="RefSeq" id="WP_206579715.1">
    <property type="nucleotide sequence ID" value="NZ_JAFKCT010000009.1"/>
</dbReference>
<name>A0ABS3C7F2_9BACT</name>
<keyword evidence="2" id="KW-1185">Reference proteome</keyword>
<comment type="caution">
    <text evidence="1">The sequence shown here is derived from an EMBL/GenBank/DDBJ whole genome shotgun (WGS) entry which is preliminary data.</text>
</comment>
<gene>
    <name evidence="1" type="ORF">J0A68_18445</name>
</gene>